<reference evidence="4" key="2">
    <citation type="journal article" date="2017" name="Nat. Plants">
        <title>The Aegilops tauschii genome reveals multiple impacts of transposons.</title>
        <authorList>
            <person name="Zhao G."/>
            <person name="Zou C."/>
            <person name="Li K."/>
            <person name="Wang K."/>
            <person name="Li T."/>
            <person name="Gao L."/>
            <person name="Zhang X."/>
            <person name="Wang H."/>
            <person name="Yang Z."/>
            <person name="Liu X."/>
            <person name="Jiang W."/>
            <person name="Mao L."/>
            <person name="Kong X."/>
            <person name="Jiao Y."/>
            <person name="Jia J."/>
        </authorList>
    </citation>
    <scope>NUCLEOTIDE SEQUENCE [LARGE SCALE GENOMIC DNA]</scope>
    <source>
        <strain evidence="4">cv. AL8/78</strain>
    </source>
</reference>
<reference evidence="3" key="3">
    <citation type="journal article" date="2017" name="Nature">
        <title>Genome sequence of the progenitor of the wheat D genome Aegilops tauschii.</title>
        <authorList>
            <person name="Luo M.C."/>
            <person name="Gu Y.Q."/>
            <person name="Puiu D."/>
            <person name="Wang H."/>
            <person name="Twardziok S.O."/>
            <person name="Deal K.R."/>
            <person name="Huo N."/>
            <person name="Zhu T."/>
            <person name="Wang L."/>
            <person name="Wang Y."/>
            <person name="McGuire P.E."/>
            <person name="Liu S."/>
            <person name="Long H."/>
            <person name="Ramasamy R.K."/>
            <person name="Rodriguez J.C."/>
            <person name="Van S.L."/>
            <person name="Yuan L."/>
            <person name="Wang Z."/>
            <person name="Xia Z."/>
            <person name="Xiao L."/>
            <person name="Anderson O.D."/>
            <person name="Ouyang S."/>
            <person name="Liang Y."/>
            <person name="Zimin A.V."/>
            <person name="Pertea G."/>
            <person name="Qi P."/>
            <person name="Bennetzen J.L."/>
            <person name="Dai X."/>
            <person name="Dawson M.W."/>
            <person name="Muller H.G."/>
            <person name="Kugler K."/>
            <person name="Rivarola-Duarte L."/>
            <person name="Spannagl M."/>
            <person name="Mayer K.F.X."/>
            <person name="Lu F.H."/>
            <person name="Bevan M.W."/>
            <person name="Leroy P."/>
            <person name="Li P."/>
            <person name="You F.M."/>
            <person name="Sun Q."/>
            <person name="Liu Z."/>
            <person name="Lyons E."/>
            <person name="Wicker T."/>
            <person name="Salzberg S.L."/>
            <person name="Devos K.M."/>
            <person name="Dvorak J."/>
        </authorList>
    </citation>
    <scope>NUCLEOTIDE SEQUENCE [LARGE SCALE GENOMIC DNA]</scope>
    <source>
        <strain evidence="3">cv. AL8/78</strain>
    </source>
</reference>
<dbReference type="Proteomes" id="UP000015105">
    <property type="component" value="Chromosome 7D"/>
</dbReference>
<keyword evidence="2" id="KW-1133">Transmembrane helix</keyword>
<organism evidence="3 4">
    <name type="scientific">Aegilops tauschii subsp. strangulata</name>
    <name type="common">Goatgrass</name>
    <dbReference type="NCBI Taxonomy" id="200361"/>
    <lineage>
        <taxon>Eukaryota</taxon>
        <taxon>Viridiplantae</taxon>
        <taxon>Streptophyta</taxon>
        <taxon>Embryophyta</taxon>
        <taxon>Tracheophyta</taxon>
        <taxon>Spermatophyta</taxon>
        <taxon>Magnoliopsida</taxon>
        <taxon>Liliopsida</taxon>
        <taxon>Poales</taxon>
        <taxon>Poaceae</taxon>
        <taxon>BOP clade</taxon>
        <taxon>Pooideae</taxon>
        <taxon>Triticodae</taxon>
        <taxon>Triticeae</taxon>
        <taxon>Triticinae</taxon>
        <taxon>Aegilops</taxon>
    </lineage>
</organism>
<evidence type="ECO:0008006" key="5">
    <source>
        <dbReference type="Google" id="ProtNLM"/>
    </source>
</evidence>
<proteinExistence type="predicted"/>
<dbReference type="AlphaFoldDB" id="A0A453STU5"/>
<reference evidence="3" key="5">
    <citation type="journal article" date="2021" name="G3 (Bethesda)">
        <title>Aegilops tauschii genome assembly Aet v5.0 features greater sequence contiguity and improved annotation.</title>
        <authorList>
            <person name="Wang L."/>
            <person name="Zhu T."/>
            <person name="Rodriguez J.C."/>
            <person name="Deal K.R."/>
            <person name="Dubcovsky J."/>
            <person name="McGuire P.E."/>
            <person name="Lux T."/>
            <person name="Spannagl M."/>
            <person name="Mayer K.F.X."/>
            <person name="Baldrich P."/>
            <person name="Meyers B.C."/>
            <person name="Huo N."/>
            <person name="Gu Y.Q."/>
            <person name="Zhou H."/>
            <person name="Devos K.M."/>
            <person name="Bennetzen J.L."/>
            <person name="Unver T."/>
            <person name="Budak H."/>
            <person name="Gulick P.J."/>
            <person name="Galiba G."/>
            <person name="Kalapos B."/>
            <person name="Nelson D.R."/>
            <person name="Li P."/>
            <person name="You F.M."/>
            <person name="Luo M.C."/>
            <person name="Dvorak J."/>
        </authorList>
    </citation>
    <scope>NUCLEOTIDE SEQUENCE [LARGE SCALE GENOMIC DNA]</scope>
    <source>
        <strain evidence="3">cv. AL8/78</strain>
    </source>
</reference>
<keyword evidence="2" id="KW-0472">Membrane</keyword>
<dbReference type="EnsemblPlants" id="AET7Gv21070700.1">
    <property type="protein sequence ID" value="AET7Gv21070700.1"/>
    <property type="gene ID" value="AET7Gv21070700"/>
</dbReference>
<protein>
    <recommendedName>
        <fullName evidence="5">Transmembrane protein</fullName>
    </recommendedName>
</protein>
<feature type="compositionally biased region" description="Acidic residues" evidence="1">
    <location>
        <begin position="177"/>
        <end position="195"/>
    </location>
</feature>
<feature type="transmembrane region" description="Helical" evidence="2">
    <location>
        <begin position="217"/>
        <end position="237"/>
    </location>
</feature>
<keyword evidence="4" id="KW-1185">Reference proteome</keyword>
<sequence>MRTLVHDHEASTCSATLPMDPSSMDKDTEEQRSQRRPLFSRLKCGEEETLAPRSADERLFVTDVFLVHPEREAGGQSVVAACVEIGTRNLMLGRLSAQNPCVKLQTPVELDMEFCFYVVRLEDVYAADDDGNTDAEADAAVVEFQGFALGPPSLDTKEEDVEFQGLSLALQSLDVKEDADDDREEEKEEIDEVDGEVGHVTRASSAGGNNRNVGQDVARTFLGILLFVSMLAFLGLIM</sequence>
<reference evidence="3" key="4">
    <citation type="submission" date="2019-03" db="UniProtKB">
        <authorList>
            <consortium name="EnsemblPlants"/>
        </authorList>
    </citation>
    <scope>IDENTIFICATION</scope>
</reference>
<feature type="compositionally biased region" description="Basic and acidic residues" evidence="1">
    <location>
        <begin position="23"/>
        <end position="33"/>
    </location>
</feature>
<dbReference type="Gramene" id="AET7Gv21070700.1">
    <property type="protein sequence ID" value="AET7Gv21070700.1"/>
    <property type="gene ID" value="AET7Gv21070700"/>
</dbReference>
<accession>A0A453STU5</accession>
<feature type="region of interest" description="Disordered" evidence="1">
    <location>
        <begin position="1"/>
        <end position="37"/>
    </location>
</feature>
<evidence type="ECO:0000313" key="3">
    <source>
        <dbReference type="EnsemblPlants" id="AET7Gv21070700.1"/>
    </source>
</evidence>
<evidence type="ECO:0000256" key="1">
    <source>
        <dbReference type="SAM" id="MobiDB-lite"/>
    </source>
</evidence>
<keyword evidence="2" id="KW-0812">Transmembrane</keyword>
<feature type="region of interest" description="Disordered" evidence="1">
    <location>
        <begin position="177"/>
        <end position="209"/>
    </location>
</feature>
<feature type="compositionally biased region" description="Basic and acidic residues" evidence="1">
    <location>
        <begin position="1"/>
        <end position="10"/>
    </location>
</feature>
<name>A0A453STU5_AEGTS</name>
<reference evidence="4" key="1">
    <citation type="journal article" date="2014" name="Science">
        <title>Ancient hybridizations among the ancestral genomes of bread wheat.</title>
        <authorList>
            <consortium name="International Wheat Genome Sequencing Consortium,"/>
            <person name="Marcussen T."/>
            <person name="Sandve S.R."/>
            <person name="Heier L."/>
            <person name="Spannagl M."/>
            <person name="Pfeifer M."/>
            <person name="Jakobsen K.S."/>
            <person name="Wulff B.B."/>
            <person name="Steuernagel B."/>
            <person name="Mayer K.F."/>
            <person name="Olsen O.A."/>
        </authorList>
    </citation>
    <scope>NUCLEOTIDE SEQUENCE [LARGE SCALE GENOMIC DNA]</scope>
    <source>
        <strain evidence="4">cv. AL8/78</strain>
    </source>
</reference>
<evidence type="ECO:0000256" key="2">
    <source>
        <dbReference type="SAM" id="Phobius"/>
    </source>
</evidence>
<evidence type="ECO:0000313" key="4">
    <source>
        <dbReference type="Proteomes" id="UP000015105"/>
    </source>
</evidence>